<dbReference type="InterPro" id="IPR007560">
    <property type="entry name" value="Restrct_endonuc_IV_Mrr"/>
</dbReference>
<evidence type="ECO:0000313" key="3">
    <source>
        <dbReference type="Proteomes" id="UP000683583"/>
    </source>
</evidence>
<keyword evidence="3" id="KW-1185">Reference proteome</keyword>
<dbReference type="PANTHER" id="PTHR30015:SF7">
    <property type="entry name" value="TYPE IV METHYL-DIRECTED RESTRICTION ENZYME ECOKMRR"/>
    <property type="match status" value="1"/>
</dbReference>
<reference evidence="2 3" key="1">
    <citation type="submission" date="2021-06" db="EMBL/GenBank/DDBJ databases">
        <title>FDA dAtabase for Regulatory Grade micrObial Sequences (FDA-ARGOS): Supporting development and validation of Infectious Disease Dx tests.</title>
        <authorList>
            <person name="Sproer C."/>
            <person name="Gronow S."/>
            <person name="Severitt S."/>
            <person name="Schroder I."/>
            <person name="Tallon L."/>
            <person name="Sadzewicz L."/>
            <person name="Zhao X."/>
            <person name="Boylan J."/>
            <person name="Ott S."/>
            <person name="Bowen H."/>
            <person name="Vavikolanu K."/>
            <person name="Mehta A."/>
            <person name="Aluvathingal J."/>
            <person name="Nadendla S."/>
            <person name="Lowell S."/>
            <person name="Myers T."/>
            <person name="Yan Y."/>
        </authorList>
    </citation>
    <scope>NUCLEOTIDE SEQUENCE [LARGE SCALE GENOMIC DNA]</scope>
    <source>
        <strain evidence="2 3">FDAARGOS 1428</strain>
    </source>
</reference>
<evidence type="ECO:0000259" key="1">
    <source>
        <dbReference type="Pfam" id="PF04471"/>
    </source>
</evidence>
<keyword evidence="2" id="KW-0540">Nuclease</keyword>
<dbReference type="PANTHER" id="PTHR30015">
    <property type="entry name" value="MRR RESTRICTION SYSTEM PROTEIN"/>
    <property type="match status" value="1"/>
</dbReference>
<sequence length="393" mass="44669">MKNYKVITPLFPTYAQVKAMMKAVSGYSVKSVRNMINAIHEQTGTPQNPVDWSEPDMWISERLKGEDAEIARCIWNQDDHILNPRHSYGCYLFLNYPLFDLMTTDPNESWTPTTRGEQFLANDETVLRMLDDREGLLHLLELLAGREMSRRADLLPEWQAFLHQHSKFASTSSIKSTLYSRLYNLVEREMVAREGMSYHITDTGRAWLGKALPARKSDPRKELLDAVKRYNHQQKELLREQISTMNPYKFEHLIGQLLEAMGYEQVEVTKASGDKGVDVVGRVQVGITTITEVVQVKRMQSNITRPIIDQLRGALPYHSAIRGTLITTGRFAGNCEKAALHPGAAPITLIDGDRLLELLIENNVGIRRSSAVELLDVDLQLFDELEEGLKGEM</sequence>
<dbReference type="Proteomes" id="UP000683583">
    <property type="component" value="Chromosome"/>
</dbReference>
<proteinExistence type="predicted"/>
<dbReference type="RefSeq" id="WP_088208802.1">
    <property type="nucleotide sequence ID" value="NZ_CP077290.1"/>
</dbReference>
<name>A0ABX8KSX1_9ENTR</name>
<dbReference type="Gene3D" id="3.40.1350.10">
    <property type="match status" value="1"/>
</dbReference>
<feature type="domain" description="Restriction endonuclease type IV Mrr" evidence="1">
    <location>
        <begin position="243"/>
        <end position="359"/>
    </location>
</feature>
<gene>
    <name evidence="2" type="ORF">I6L58_09560</name>
</gene>
<dbReference type="GO" id="GO:0004519">
    <property type="term" value="F:endonuclease activity"/>
    <property type="evidence" value="ECO:0007669"/>
    <property type="project" value="UniProtKB-KW"/>
</dbReference>
<evidence type="ECO:0000313" key="2">
    <source>
        <dbReference type="EMBL" id="QXA51253.1"/>
    </source>
</evidence>
<dbReference type="Pfam" id="PF04471">
    <property type="entry name" value="Mrr_cat"/>
    <property type="match status" value="1"/>
</dbReference>
<dbReference type="InterPro" id="IPR052906">
    <property type="entry name" value="Type_IV_Methyl-Rstrct_Enzyme"/>
</dbReference>
<keyword evidence="2" id="KW-0378">Hydrolase</keyword>
<organism evidence="2 3">
    <name type="scientific">Enterobacter cancerogenus</name>
    <dbReference type="NCBI Taxonomy" id="69218"/>
    <lineage>
        <taxon>Bacteria</taxon>
        <taxon>Pseudomonadati</taxon>
        <taxon>Pseudomonadota</taxon>
        <taxon>Gammaproteobacteria</taxon>
        <taxon>Enterobacterales</taxon>
        <taxon>Enterobacteriaceae</taxon>
        <taxon>Enterobacter</taxon>
        <taxon>Enterobacter cloacae complex</taxon>
    </lineage>
</organism>
<dbReference type="InterPro" id="IPR011856">
    <property type="entry name" value="tRNA_endonuc-like_dom_sf"/>
</dbReference>
<dbReference type="EMBL" id="CP077290">
    <property type="protein sequence ID" value="QXA51253.1"/>
    <property type="molecule type" value="Genomic_DNA"/>
</dbReference>
<protein>
    <submittedName>
        <fullName evidence="2">Restriction endonuclease</fullName>
    </submittedName>
</protein>
<keyword evidence="2" id="KW-0255">Endonuclease</keyword>
<accession>A0ABX8KSX1</accession>
<dbReference type="SUPFAM" id="SSF52980">
    <property type="entry name" value="Restriction endonuclease-like"/>
    <property type="match status" value="1"/>
</dbReference>
<dbReference type="InterPro" id="IPR011335">
    <property type="entry name" value="Restrct_endonuc-II-like"/>
</dbReference>